<gene>
    <name evidence="2" type="ORF">GCM10009827_015820</name>
</gene>
<dbReference type="Proteomes" id="UP001501470">
    <property type="component" value="Unassembled WGS sequence"/>
</dbReference>
<dbReference type="EMBL" id="BAAAQD010000002">
    <property type="protein sequence ID" value="GAA1503572.1"/>
    <property type="molecule type" value="Genomic_DNA"/>
</dbReference>
<reference evidence="3" key="1">
    <citation type="journal article" date="2019" name="Int. J. Syst. Evol. Microbiol.">
        <title>The Global Catalogue of Microorganisms (GCM) 10K type strain sequencing project: providing services to taxonomists for standard genome sequencing and annotation.</title>
        <authorList>
            <consortium name="The Broad Institute Genomics Platform"/>
            <consortium name="The Broad Institute Genome Sequencing Center for Infectious Disease"/>
            <person name="Wu L."/>
            <person name="Ma J."/>
        </authorList>
    </citation>
    <scope>NUCLEOTIDE SEQUENCE [LARGE SCALE GENOMIC DNA]</scope>
    <source>
        <strain evidence="3">JCM 15933</strain>
    </source>
</reference>
<dbReference type="RefSeq" id="WP_344501113.1">
    <property type="nucleotide sequence ID" value="NZ_BAAAQD010000002.1"/>
</dbReference>
<name>A0ABP4KJ62_9ACTN</name>
<organism evidence="2 3">
    <name type="scientific">Dactylosporangium maewongense</name>
    <dbReference type="NCBI Taxonomy" id="634393"/>
    <lineage>
        <taxon>Bacteria</taxon>
        <taxon>Bacillati</taxon>
        <taxon>Actinomycetota</taxon>
        <taxon>Actinomycetes</taxon>
        <taxon>Micromonosporales</taxon>
        <taxon>Micromonosporaceae</taxon>
        <taxon>Dactylosporangium</taxon>
    </lineage>
</organism>
<proteinExistence type="predicted"/>
<accession>A0ABP4KJ62</accession>
<evidence type="ECO:0000256" key="1">
    <source>
        <dbReference type="SAM" id="MobiDB-lite"/>
    </source>
</evidence>
<evidence type="ECO:0000313" key="2">
    <source>
        <dbReference type="EMBL" id="GAA1503572.1"/>
    </source>
</evidence>
<feature type="region of interest" description="Disordered" evidence="1">
    <location>
        <begin position="1"/>
        <end position="21"/>
    </location>
</feature>
<sequence>MTTGPTPLGIDLTGRDPGRGLPGGVEGLAVVRTWLPENTTGL</sequence>
<protein>
    <submittedName>
        <fullName evidence="2">Uncharacterized protein</fullName>
    </submittedName>
</protein>
<keyword evidence="3" id="KW-1185">Reference proteome</keyword>
<evidence type="ECO:0000313" key="3">
    <source>
        <dbReference type="Proteomes" id="UP001501470"/>
    </source>
</evidence>
<comment type="caution">
    <text evidence="2">The sequence shown here is derived from an EMBL/GenBank/DDBJ whole genome shotgun (WGS) entry which is preliminary data.</text>
</comment>